<sequence length="100" mass="10820">MSKKETKSQNEDYERLAGLLSASLTLVIMANAIDGYFDTVYEYFSRRLPSELATLSTLGSYGLFAGIAFYFFKIVLTAILLGSVVSAARNGGSPFGVLGF</sequence>
<dbReference type="Proteomes" id="UP000182466">
    <property type="component" value="Unassembled WGS sequence"/>
</dbReference>
<feature type="transmembrane region" description="Helical" evidence="1">
    <location>
        <begin position="59"/>
        <end position="81"/>
    </location>
</feature>
<dbReference type="EMBL" id="FPAW01000043">
    <property type="protein sequence ID" value="SFU18622.1"/>
    <property type="molecule type" value="Genomic_DNA"/>
</dbReference>
<accession>A0A1I7E3W5</accession>
<name>A0A1I7E3W5_9RHOB</name>
<organism evidence="2 3">
    <name type="scientific">Sedimentitalea nanhaiensis</name>
    <dbReference type="NCBI Taxonomy" id="999627"/>
    <lineage>
        <taxon>Bacteria</taxon>
        <taxon>Pseudomonadati</taxon>
        <taxon>Pseudomonadota</taxon>
        <taxon>Alphaproteobacteria</taxon>
        <taxon>Rhodobacterales</taxon>
        <taxon>Paracoccaceae</taxon>
        <taxon>Sedimentitalea</taxon>
    </lineage>
</organism>
<keyword evidence="1" id="KW-0812">Transmembrane</keyword>
<evidence type="ECO:0000313" key="2">
    <source>
        <dbReference type="EMBL" id="SFU18622.1"/>
    </source>
</evidence>
<evidence type="ECO:0000313" key="3">
    <source>
        <dbReference type="Proteomes" id="UP000182466"/>
    </source>
</evidence>
<dbReference type="OrthoDB" id="7871969at2"/>
<protein>
    <submittedName>
        <fullName evidence="2">Uncharacterized protein</fullName>
    </submittedName>
</protein>
<reference evidence="2 3" key="1">
    <citation type="submission" date="2016-10" db="EMBL/GenBank/DDBJ databases">
        <authorList>
            <person name="de Groot N.N."/>
        </authorList>
    </citation>
    <scope>NUCLEOTIDE SEQUENCE [LARGE SCALE GENOMIC DNA]</scope>
    <source>
        <strain evidence="2 3">CGMCC 1.10959</strain>
    </source>
</reference>
<gene>
    <name evidence="2" type="ORF">SAMN05216236_14322</name>
</gene>
<dbReference type="AlphaFoldDB" id="A0A1I7E3W5"/>
<dbReference type="STRING" id="999627.SAMN05216236_14322"/>
<proteinExistence type="predicted"/>
<keyword evidence="1" id="KW-1133">Transmembrane helix</keyword>
<keyword evidence="3" id="KW-1185">Reference proteome</keyword>
<keyword evidence="1" id="KW-0472">Membrane</keyword>
<dbReference type="RefSeq" id="WP_027262333.1">
    <property type="nucleotide sequence ID" value="NZ_FPAW01000043.1"/>
</dbReference>
<evidence type="ECO:0000256" key="1">
    <source>
        <dbReference type="SAM" id="Phobius"/>
    </source>
</evidence>